<gene>
    <name evidence="2" type="ORF">A0H81_13868</name>
</gene>
<keyword evidence="1" id="KW-0812">Transmembrane</keyword>
<dbReference type="Proteomes" id="UP000092993">
    <property type="component" value="Unassembled WGS sequence"/>
</dbReference>
<organism evidence="2 3">
    <name type="scientific">Grifola frondosa</name>
    <name type="common">Maitake</name>
    <name type="synonym">Polyporus frondosus</name>
    <dbReference type="NCBI Taxonomy" id="5627"/>
    <lineage>
        <taxon>Eukaryota</taxon>
        <taxon>Fungi</taxon>
        <taxon>Dikarya</taxon>
        <taxon>Basidiomycota</taxon>
        <taxon>Agaricomycotina</taxon>
        <taxon>Agaricomycetes</taxon>
        <taxon>Polyporales</taxon>
        <taxon>Grifolaceae</taxon>
        <taxon>Grifola</taxon>
    </lineage>
</organism>
<evidence type="ECO:0000256" key="1">
    <source>
        <dbReference type="SAM" id="Phobius"/>
    </source>
</evidence>
<feature type="transmembrane region" description="Helical" evidence="1">
    <location>
        <begin position="122"/>
        <end position="142"/>
    </location>
</feature>
<evidence type="ECO:0000313" key="2">
    <source>
        <dbReference type="EMBL" id="OBZ66202.1"/>
    </source>
</evidence>
<sequence length="151" mass="16322">MHEDSSLIAPPLTVPTKDAPYSYPQPSCLNHGNEHESDGYTSFLDVESQEPAIARGPTEIRLADKRTPSDNFIMALTTGVFLFIPKVVASVIFAIILWSIICLCLGSHFVDGEHYADLTGRAMFATHLMGGVILGSLVSFLGGSRSNCKAH</sequence>
<feature type="transmembrane region" description="Helical" evidence="1">
    <location>
        <begin position="87"/>
        <end position="110"/>
    </location>
</feature>
<dbReference type="AlphaFoldDB" id="A0A1C7LN66"/>
<comment type="caution">
    <text evidence="2">The sequence shown here is derived from an EMBL/GenBank/DDBJ whole genome shotgun (WGS) entry which is preliminary data.</text>
</comment>
<keyword evidence="3" id="KW-1185">Reference proteome</keyword>
<accession>A0A1C7LN66</accession>
<reference evidence="2 3" key="1">
    <citation type="submission" date="2016-03" db="EMBL/GenBank/DDBJ databases">
        <title>Whole genome sequencing of Grifola frondosa 9006-11.</title>
        <authorList>
            <person name="Min B."/>
            <person name="Park H."/>
            <person name="Kim J.-G."/>
            <person name="Cho H."/>
            <person name="Oh Y.-L."/>
            <person name="Kong W.-S."/>
            <person name="Choi I.-G."/>
        </authorList>
    </citation>
    <scope>NUCLEOTIDE SEQUENCE [LARGE SCALE GENOMIC DNA]</scope>
    <source>
        <strain evidence="2 3">9006-11</strain>
    </source>
</reference>
<keyword evidence="1" id="KW-0472">Membrane</keyword>
<evidence type="ECO:0000313" key="3">
    <source>
        <dbReference type="Proteomes" id="UP000092993"/>
    </source>
</evidence>
<protein>
    <submittedName>
        <fullName evidence="2">Uncharacterized protein</fullName>
    </submittedName>
</protein>
<dbReference type="EMBL" id="LUGG01000032">
    <property type="protein sequence ID" value="OBZ66202.1"/>
    <property type="molecule type" value="Genomic_DNA"/>
</dbReference>
<proteinExistence type="predicted"/>
<name>A0A1C7LN66_GRIFR</name>
<keyword evidence="1" id="KW-1133">Transmembrane helix</keyword>